<gene>
    <name evidence="2" type="ORF">Q0590_35335</name>
</gene>
<evidence type="ECO:0000313" key="3">
    <source>
        <dbReference type="Proteomes" id="UP001168528"/>
    </source>
</evidence>
<sequence>MKKLLLRVSVLVHAVLLYSSCNKDATPNSHTPYFPLQIGNYWQSNEKNYIKVIGKKKIAGNEFYVLAARIGGDSRDTMYYRIDDKLNLIQAHFRKQTPTVIFLTKAKFNAQIGDMFYTTSMDDPANELVEVVEKSEDKIKFKYSRSNSEHTTSYFVEYKRGLGVVDNFKQIRVNGSLYTF</sequence>
<accession>A0ABT8RKI9</accession>
<comment type="caution">
    <text evidence="2">The sequence shown here is derived from an EMBL/GenBank/DDBJ whole genome shotgun (WGS) entry which is preliminary data.</text>
</comment>
<dbReference type="Proteomes" id="UP001168528">
    <property type="component" value="Unassembled WGS sequence"/>
</dbReference>
<feature type="signal peptide" evidence="1">
    <location>
        <begin position="1"/>
        <end position="25"/>
    </location>
</feature>
<organism evidence="2 3">
    <name type="scientific">Rhodocytophaga aerolata</name>
    <dbReference type="NCBI Taxonomy" id="455078"/>
    <lineage>
        <taxon>Bacteria</taxon>
        <taxon>Pseudomonadati</taxon>
        <taxon>Bacteroidota</taxon>
        <taxon>Cytophagia</taxon>
        <taxon>Cytophagales</taxon>
        <taxon>Rhodocytophagaceae</taxon>
        <taxon>Rhodocytophaga</taxon>
    </lineage>
</organism>
<evidence type="ECO:0008006" key="4">
    <source>
        <dbReference type="Google" id="ProtNLM"/>
    </source>
</evidence>
<dbReference type="EMBL" id="JAUKPO010000069">
    <property type="protein sequence ID" value="MDO1451600.1"/>
    <property type="molecule type" value="Genomic_DNA"/>
</dbReference>
<proteinExistence type="predicted"/>
<name>A0ABT8RKI9_9BACT</name>
<dbReference type="RefSeq" id="WP_302042397.1">
    <property type="nucleotide sequence ID" value="NZ_JAUKPO010000069.1"/>
</dbReference>
<evidence type="ECO:0000256" key="1">
    <source>
        <dbReference type="SAM" id="SignalP"/>
    </source>
</evidence>
<reference evidence="2" key="1">
    <citation type="submission" date="2023-07" db="EMBL/GenBank/DDBJ databases">
        <title>The genome sequence of Rhodocytophaga aerolata KACC 12507.</title>
        <authorList>
            <person name="Zhang X."/>
        </authorList>
    </citation>
    <scope>NUCLEOTIDE SEQUENCE</scope>
    <source>
        <strain evidence="2">KACC 12507</strain>
    </source>
</reference>
<evidence type="ECO:0000313" key="2">
    <source>
        <dbReference type="EMBL" id="MDO1451600.1"/>
    </source>
</evidence>
<feature type="chain" id="PRO_5045998836" description="Lipoprotein" evidence="1">
    <location>
        <begin position="26"/>
        <end position="180"/>
    </location>
</feature>
<keyword evidence="1" id="KW-0732">Signal</keyword>
<protein>
    <recommendedName>
        <fullName evidence="4">Lipoprotein</fullName>
    </recommendedName>
</protein>
<keyword evidence="3" id="KW-1185">Reference proteome</keyword>